<dbReference type="RefSeq" id="WP_141789706.1">
    <property type="nucleotide sequence ID" value="NZ_BAAAKX010000011.1"/>
</dbReference>
<comment type="caution">
    <text evidence="2">The sequence shown here is derived from an EMBL/GenBank/DDBJ whole genome shotgun (WGS) entry which is preliminary data.</text>
</comment>
<keyword evidence="3" id="KW-1185">Reference proteome</keyword>
<gene>
    <name evidence="2" type="ORF">FB474_3420</name>
</gene>
<evidence type="ECO:0000313" key="2">
    <source>
        <dbReference type="EMBL" id="TQL61991.1"/>
    </source>
</evidence>
<protein>
    <submittedName>
        <fullName evidence="2">Phosphotransferase family enzyme</fullName>
    </submittedName>
</protein>
<dbReference type="Gene3D" id="3.90.1200.10">
    <property type="match status" value="1"/>
</dbReference>
<dbReference type="InterPro" id="IPR002575">
    <property type="entry name" value="Aminoglycoside_PTrfase"/>
</dbReference>
<dbReference type="EMBL" id="VFOQ01000001">
    <property type="protein sequence ID" value="TQL61991.1"/>
    <property type="molecule type" value="Genomic_DNA"/>
</dbReference>
<accession>A0A542ZNP9</accession>
<keyword evidence="2" id="KW-0808">Transferase</keyword>
<dbReference type="InterPro" id="IPR051678">
    <property type="entry name" value="AGP_Transferase"/>
</dbReference>
<evidence type="ECO:0000259" key="1">
    <source>
        <dbReference type="Pfam" id="PF01636"/>
    </source>
</evidence>
<evidence type="ECO:0000313" key="3">
    <source>
        <dbReference type="Proteomes" id="UP000319514"/>
    </source>
</evidence>
<proteinExistence type="predicted"/>
<feature type="domain" description="Aminoglycoside phosphotransferase" evidence="1">
    <location>
        <begin position="23"/>
        <end position="241"/>
    </location>
</feature>
<dbReference type="GO" id="GO:0016740">
    <property type="term" value="F:transferase activity"/>
    <property type="evidence" value="ECO:0007669"/>
    <property type="project" value="UniProtKB-KW"/>
</dbReference>
<name>A0A542ZNP9_9MICO</name>
<dbReference type="InterPro" id="IPR011009">
    <property type="entry name" value="Kinase-like_dom_sf"/>
</dbReference>
<dbReference type="Pfam" id="PF01636">
    <property type="entry name" value="APH"/>
    <property type="match status" value="1"/>
</dbReference>
<dbReference type="SUPFAM" id="SSF56112">
    <property type="entry name" value="Protein kinase-like (PK-like)"/>
    <property type="match status" value="1"/>
</dbReference>
<dbReference type="AlphaFoldDB" id="A0A542ZNP9"/>
<dbReference type="Proteomes" id="UP000319514">
    <property type="component" value="Unassembled WGS sequence"/>
</dbReference>
<dbReference type="OrthoDB" id="9797603at2"/>
<sequence length="298" mass="32772">MSVGCGAAVAWAERAWGRRVRDAVPLRGGWTSTMLRLAASTGEQAVLRVMTREPWRTHAGGLLRRESAVQGQLSDTPVPAPVSLAVDPEGAEAGDPAHLMTRLPGALELTRADDGLLDELARTLAAIHAHDPAGERPRVFQSWAHRAKRVVPIWARRPQLWQQAFELLEQPQPEHRGTFLHRDFHLGNVLWEGGRVVGVVDWVETSWGPAALDAAHAATYLAMLHGEEAAQRFGAAYRSRGTDLGEPADQRYWEVMDLVGYLPDPAKVAQPWRDLGVEVSDDLARARLERRLATVLAG</sequence>
<reference evidence="2 3" key="1">
    <citation type="submission" date="2019-06" db="EMBL/GenBank/DDBJ databases">
        <title>Sequencing the genomes of 1000 actinobacteria strains.</title>
        <authorList>
            <person name="Klenk H.-P."/>
        </authorList>
    </citation>
    <scope>NUCLEOTIDE SEQUENCE [LARGE SCALE GENOMIC DNA]</scope>
    <source>
        <strain evidence="2 3">DSM 18082</strain>
    </source>
</reference>
<organism evidence="2 3">
    <name type="scientific">Oryzihumus leptocrescens</name>
    <dbReference type="NCBI Taxonomy" id="297536"/>
    <lineage>
        <taxon>Bacteria</taxon>
        <taxon>Bacillati</taxon>
        <taxon>Actinomycetota</taxon>
        <taxon>Actinomycetes</taxon>
        <taxon>Micrococcales</taxon>
        <taxon>Intrasporangiaceae</taxon>
        <taxon>Oryzihumus</taxon>
    </lineage>
</organism>
<dbReference type="PANTHER" id="PTHR21310">
    <property type="entry name" value="AMINOGLYCOSIDE PHOSPHOTRANSFERASE-RELATED-RELATED"/>
    <property type="match status" value="1"/>
</dbReference>